<dbReference type="EMBL" id="BAABCX010000005">
    <property type="protein sequence ID" value="GAA3548211.1"/>
    <property type="molecule type" value="Genomic_DNA"/>
</dbReference>
<keyword evidence="1" id="KW-0547">Nucleotide-binding</keyword>
<dbReference type="InterPro" id="IPR009057">
    <property type="entry name" value="Homeodomain-like_sf"/>
</dbReference>
<dbReference type="InterPro" id="IPR027417">
    <property type="entry name" value="P-loop_NTPase"/>
</dbReference>
<comment type="caution">
    <text evidence="4">The sequence shown here is derived from an EMBL/GenBank/DDBJ whole genome shotgun (WGS) entry which is preliminary data.</text>
</comment>
<dbReference type="PROSITE" id="PS50045">
    <property type="entry name" value="SIGMA54_INTERACT_4"/>
    <property type="match status" value="1"/>
</dbReference>
<name>A0ABP6WCN6_9GAMM</name>
<dbReference type="RefSeq" id="WP_344959618.1">
    <property type="nucleotide sequence ID" value="NZ_BAABCX010000005.1"/>
</dbReference>
<dbReference type="PANTHER" id="PTHR32071">
    <property type="entry name" value="TRANSCRIPTIONAL REGULATORY PROTEIN"/>
    <property type="match status" value="1"/>
</dbReference>
<reference evidence="5" key="1">
    <citation type="journal article" date="2019" name="Int. J. Syst. Evol. Microbiol.">
        <title>The Global Catalogue of Microorganisms (GCM) 10K type strain sequencing project: providing services to taxonomists for standard genome sequencing and annotation.</title>
        <authorList>
            <consortium name="The Broad Institute Genomics Platform"/>
            <consortium name="The Broad Institute Genome Sequencing Center for Infectious Disease"/>
            <person name="Wu L."/>
            <person name="Ma J."/>
        </authorList>
    </citation>
    <scope>NUCLEOTIDE SEQUENCE [LARGE SCALE GENOMIC DNA]</scope>
    <source>
        <strain evidence="5">JCM 17110</strain>
    </source>
</reference>
<evidence type="ECO:0000259" key="3">
    <source>
        <dbReference type="PROSITE" id="PS50045"/>
    </source>
</evidence>
<dbReference type="Proteomes" id="UP001500795">
    <property type="component" value="Unassembled WGS sequence"/>
</dbReference>
<dbReference type="InterPro" id="IPR045343">
    <property type="entry name" value="VpsR"/>
</dbReference>
<dbReference type="Gene3D" id="1.10.8.60">
    <property type="match status" value="1"/>
</dbReference>
<evidence type="ECO:0000256" key="1">
    <source>
        <dbReference type="ARBA" id="ARBA00022741"/>
    </source>
</evidence>
<dbReference type="Gene3D" id="1.10.10.60">
    <property type="entry name" value="Homeodomain-like"/>
    <property type="match status" value="1"/>
</dbReference>
<dbReference type="Pfam" id="PF25601">
    <property type="entry name" value="AAA_lid_14"/>
    <property type="match status" value="1"/>
</dbReference>
<evidence type="ECO:0000256" key="2">
    <source>
        <dbReference type="ARBA" id="ARBA00022840"/>
    </source>
</evidence>
<evidence type="ECO:0000313" key="5">
    <source>
        <dbReference type="Proteomes" id="UP001500795"/>
    </source>
</evidence>
<keyword evidence="5" id="KW-1185">Reference proteome</keyword>
<dbReference type="InterPro" id="IPR058031">
    <property type="entry name" value="AAA_lid_NorR"/>
</dbReference>
<dbReference type="InterPro" id="IPR002078">
    <property type="entry name" value="Sigma_54_int"/>
</dbReference>
<organism evidence="4 5">
    <name type="scientific">Zobellella aerophila</name>
    <dbReference type="NCBI Taxonomy" id="870480"/>
    <lineage>
        <taxon>Bacteria</taxon>
        <taxon>Pseudomonadati</taxon>
        <taxon>Pseudomonadota</taxon>
        <taxon>Gammaproteobacteria</taxon>
        <taxon>Aeromonadales</taxon>
        <taxon>Aeromonadaceae</taxon>
        <taxon>Zobellella</taxon>
    </lineage>
</organism>
<evidence type="ECO:0000313" key="4">
    <source>
        <dbReference type="EMBL" id="GAA3548211.1"/>
    </source>
</evidence>
<dbReference type="SUPFAM" id="SSF46689">
    <property type="entry name" value="Homeodomain-like"/>
    <property type="match status" value="1"/>
</dbReference>
<proteinExistence type="predicted"/>
<protein>
    <submittedName>
        <fullName evidence="4">Sigma-54 dependent transcriptional regulator</fullName>
    </submittedName>
</protein>
<keyword evidence="2" id="KW-0067">ATP-binding</keyword>
<gene>
    <name evidence="4" type="ORF">GCM10022394_30450</name>
</gene>
<dbReference type="SUPFAM" id="SSF52540">
    <property type="entry name" value="P-loop containing nucleoside triphosphate hydrolases"/>
    <property type="match status" value="1"/>
</dbReference>
<sequence>MTLEREVLVLQHSSSVRVWDNQYLDWSLVRHSSLKTAGLYLDSSETSVAIIDCSDTEKPSFRLERWLDNYEGVFWIAILSQCQLLKKEWQLFVAMHCYDYHTTPVSEERLFITIGRAYGMTRLKNKLNLSFQRGEIVGRHEKFQNTLIYLQSHKGECLTLSGERGTGKRLLTKSLAELRGLQFLELDASRIDPAVYISRFNSIVSKCSEKPICLYINGVELLPRYVQHHISGCASIDNIKFVFGCKVSSNELDELDAFVPEFLLLLNKCWIDIPPLRDRGKDKLILAKYYLYKLSRELGKYSLGFANDAEDAIEKYSWPGNVTELIEKVMSGLSCSETDYLNAESMELDDKLTPESSNLSLRKAREEADALAIKRVLELVSGRPGRAAELLCISRASLHRLIARYGIRR</sequence>
<feature type="domain" description="Sigma-54 factor interaction" evidence="3">
    <location>
        <begin position="238"/>
        <end position="325"/>
    </location>
</feature>
<accession>A0ABP6WCN6</accession>
<dbReference type="Gene3D" id="3.40.50.300">
    <property type="entry name" value="P-loop containing nucleotide triphosphate hydrolases"/>
    <property type="match status" value="1"/>
</dbReference>
<dbReference type="Pfam" id="PF20161">
    <property type="entry name" value="VpsR"/>
    <property type="match status" value="1"/>
</dbReference>